<dbReference type="InterPro" id="IPR029058">
    <property type="entry name" value="AB_hydrolase_fold"/>
</dbReference>
<evidence type="ECO:0000259" key="1">
    <source>
        <dbReference type="Pfam" id="PF00561"/>
    </source>
</evidence>
<dbReference type="Pfam" id="PF00561">
    <property type="entry name" value="Abhydrolase_1"/>
    <property type="match status" value="1"/>
</dbReference>
<feature type="domain" description="AB hydrolase-1" evidence="1">
    <location>
        <begin position="33"/>
        <end position="282"/>
    </location>
</feature>
<keyword evidence="2" id="KW-0378">Hydrolase</keyword>
<gene>
    <name evidence="2" type="ORF">DH17_02460</name>
</gene>
<protein>
    <submittedName>
        <fullName evidence="2">Alpha/beta hydrolase</fullName>
    </submittedName>
</protein>
<proteinExistence type="predicted"/>
<sequence>MNTTIEKQQRYIQSADVTLSIYEWGQASVGCETLVFIHGYPDEAQIWDELASLLKSDFHIVTYDVRGTGLSGTPLSQAGYQMDYLISDLKAVIEQTSPHQPVHLIGHDLGALQGWEAILDDKLKPYIKSYTALAPSIDHAGMWFKENLNSKEPAKKFAAIKQMISSSYMLFFNIPILPELSWYLGLSKIWPKVVSQLEGKKVAPHPNQLKNAIRGLGFYRLNLFKPLINSKKRYTSVPVHVLSMTKDRFVPQHIVDKQDRWVNSSFTRTDIHAGHWGIASHPDLIAKPIRNYIQKLTA</sequence>
<dbReference type="PANTHER" id="PTHR43329">
    <property type="entry name" value="EPOXIDE HYDROLASE"/>
    <property type="match status" value="1"/>
</dbReference>
<reference evidence="2 3" key="1">
    <citation type="submission" date="2014-03" db="EMBL/GenBank/DDBJ databases">
        <title>Genome sequence of the diesel-degrader and plant-growth promoter Acinetobacter oleivorans PF-1 isolated from the roots of poplar tree.</title>
        <authorList>
            <person name="Gkorezis P."/>
            <person name="van Hamme J."/>
            <person name="Rineau F."/>
            <person name="Vangronsveld J."/>
            <person name="Francetti A."/>
        </authorList>
    </citation>
    <scope>NUCLEOTIDE SEQUENCE [LARGE SCALE GENOMIC DNA]</scope>
    <source>
        <strain evidence="2 3">PF1</strain>
    </source>
</reference>
<evidence type="ECO:0000313" key="2">
    <source>
        <dbReference type="EMBL" id="KHN66524.1"/>
    </source>
</evidence>
<name>A0A0B2UBB8_9GAMM</name>
<dbReference type="GO" id="GO:0016787">
    <property type="term" value="F:hydrolase activity"/>
    <property type="evidence" value="ECO:0007669"/>
    <property type="project" value="UniProtKB-KW"/>
</dbReference>
<accession>A0A0B2UBB8</accession>
<dbReference type="SUPFAM" id="SSF53474">
    <property type="entry name" value="alpha/beta-Hydrolases"/>
    <property type="match status" value="1"/>
</dbReference>
<organism evidence="2 3">
    <name type="scientific">Acinetobacter oleivorans</name>
    <dbReference type="NCBI Taxonomy" id="1148157"/>
    <lineage>
        <taxon>Bacteria</taxon>
        <taxon>Pseudomonadati</taxon>
        <taxon>Pseudomonadota</taxon>
        <taxon>Gammaproteobacteria</taxon>
        <taxon>Moraxellales</taxon>
        <taxon>Moraxellaceae</taxon>
        <taxon>Acinetobacter</taxon>
    </lineage>
</organism>
<dbReference type="Gene3D" id="3.40.50.1820">
    <property type="entry name" value="alpha/beta hydrolase"/>
    <property type="match status" value="1"/>
</dbReference>
<evidence type="ECO:0000313" key="3">
    <source>
        <dbReference type="Proteomes" id="UP000031012"/>
    </source>
</evidence>
<dbReference type="Proteomes" id="UP000031012">
    <property type="component" value="Unassembled WGS sequence"/>
</dbReference>
<comment type="caution">
    <text evidence="2">The sequence shown here is derived from an EMBL/GenBank/DDBJ whole genome shotgun (WGS) entry which is preliminary data.</text>
</comment>
<dbReference type="EMBL" id="JHQK01000012">
    <property type="protein sequence ID" value="KHN66524.1"/>
    <property type="molecule type" value="Genomic_DNA"/>
</dbReference>
<dbReference type="InterPro" id="IPR000073">
    <property type="entry name" value="AB_hydrolase_1"/>
</dbReference>
<dbReference type="AlphaFoldDB" id="A0A0B2UBB8"/>